<dbReference type="Proteomes" id="UP000199695">
    <property type="component" value="Unassembled WGS sequence"/>
</dbReference>
<sequence length="61" mass="7209">MNKDRPKKQADAIQSNDYTTEFSFEMFSERPDQPVTDAINESYFQYGIAKDRQGEQDRKKN</sequence>
<protein>
    <submittedName>
        <fullName evidence="1">Uncharacterized protein</fullName>
    </submittedName>
</protein>
<evidence type="ECO:0000313" key="1">
    <source>
        <dbReference type="EMBL" id="SEN13879.1"/>
    </source>
</evidence>
<dbReference type="AlphaFoldDB" id="A0A1H8E2R5"/>
<proteinExistence type="predicted"/>
<keyword evidence="2" id="KW-1185">Reference proteome</keyword>
<gene>
    <name evidence="1" type="ORF">SAMN05444955_106108</name>
</gene>
<organism evidence="1 2">
    <name type="scientific">Lihuaxuella thermophila</name>
    <dbReference type="NCBI Taxonomy" id="1173111"/>
    <lineage>
        <taxon>Bacteria</taxon>
        <taxon>Bacillati</taxon>
        <taxon>Bacillota</taxon>
        <taxon>Bacilli</taxon>
        <taxon>Bacillales</taxon>
        <taxon>Thermoactinomycetaceae</taxon>
        <taxon>Lihuaxuella</taxon>
    </lineage>
</organism>
<reference evidence="1 2" key="1">
    <citation type="submission" date="2016-10" db="EMBL/GenBank/DDBJ databases">
        <authorList>
            <person name="de Groot N.N."/>
        </authorList>
    </citation>
    <scope>NUCLEOTIDE SEQUENCE [LARGE SCALE GENOMIC DNA]</scope>
    <source>
        <strain evidence="1 2">DSM 46701</strain>
    </source>
</reference>
<evidence type="ECO:0000313" key="2">
    <source>
        <dbReference type="Proteomes" id="UP000199695"/>
    </source>
</evidence>
<name>A0A1H8E2R5_9BACL</name>
<dbReference type="EMBL" id="FOCQ01000006">
    <property type="protein sequence ID" value="SEN13879.1"/>
    <property type="molecule type" value="Genomic_DNA"/>
</dbReference>
<accession>A0A1H8E2R5</accession>